<gene>
    <name evidence="6" type="ORF">PHET_01687</name>
</gene>
<evidence type="ECO:0000256" key="4">
    <source>
        <dbReference type="SAM" id="MobiDB-lite"/>
    </source>
</evidence>
<name>A0A8J4WJ57_9TREM</name>
<dbReference type="InterPro" id="IPR001752">
    <property type="entry name" value="Kinesin_motor_dom"/>
</dbReference>
<feature type="domain" description="Kinesin motor" evidence="5">
    <location>
        <begin position="1"/>
        <end position="154"/>
    </location>
</feature>
<dbReference type="EMBL" id="LUCH01000572">
    <property type="protein sequence ID" value="KAF5404813.1"/>
    <property type="molecule type" value="Genomic_DNA"/>
</dbReference>
<dbReference type="Pfam" id="PF00225">
    <property type="entry name" value="Kinesin"/>
    <property type="match status" value="1"/>
</dbReference>
<evidence type="ECO:0000313" key="6">
    <source>
        <dbReference type="EMBL" id="KAF5404813.1"/>
    </source>
</evidence>
<feature type="non-terminal residue" evidence="6">
    <location>
        <position position="1"/>
    </location>
</feature>
<dbReference type="Gene3D" id="3.40.850.10">
    <property type="entry name" value="Kinesin motor domain"/>
    <property type="match status" value="1"/>
</dbReference>
<evidence type="ECO:0000256" key="3">
    <source>
        <dbReference type="PROSITE-ProRule" id="PRU00283"/>
    </source>
</evidence>
<comment type="caution">
    <text evidence="3">Lacks conserved residue(s) required for the propagation of feature annotation.</text>
</comment>
<dbReference type="InterPro" id="IPR027417">
    <property type="entry name" value="P-loop_NTPase"/>
</dbReference>
<dbReference type="SMART" id="SM00129">
    <property type="entry name" value="KISc"/>
    <property type="match status" value="1"/>
</dbReference>
<dbReference type="PANTHER" id="PTHR47117">
    <property type="entry name" value="STAR-RELATED LIPID TRANSFER PROTEIN 9"/>
    <property type="match status" value="1"/>
</dbReference>
<protein>
    <recommendedName>
        <fullName evidence="5">Kinesin motor domain-containing protein</fullName>
    </recommendedName>
</protein>
<dbReference type="PRINTS" id="PR00380">
    <property type="entry name" value="KINESINHEAVY"/>
</dbReference>
<keyword evidence="2" id="KW-0067">ATP-binding</keyword>
<evidence type="ECO:0000256" key="2">
    <source>
        <dbReference type="ARBA" id="ARBA00022840"/>
    </source>
</evidence>
<feature type="compositionally biased region" description="Low complexity" evidence="4">
    <location>
        <begin position="78"/>
        <end position="90"/>
    </location>
</feature>
<comment type="similarity">
    <text evidence="3">Belongs to the TRAFAC class myosin-kinesin ATPase superfamily. Kinesin family.</text>
</comment>
<comment type="caution">
    <text evidence="6">The sequence shown here is derived from an EMBL/GenBank/DDBJ whole genome shotgun (WGS) entry which is preliminary data.</text>
</comment>
<dbReference type="GO" id="GO:0007018">
    <property type="term" value="P:microtubule-based movement"/>
    <property type="evidence" value="ECO:0007669"/>
    <property type="project" value="InterPro"/>
</dbReference>
<accession>A0A8J4WJ57</accession>
<dbReference type="Proteomes" id="UP000748531">
    <property type="component" value="Unassembled WGS sequence"/>
</dbReference>
<feature type="region of interest" description="Disordered" evidence="4">
    <location>
        <begin position="582"/>
        <end position="603"/>
    </location>
</feature>
<dbReference type="GO" id="GO:0008017">
    <property type="term" value="F:microtubule binding"/>
    <property type="evidence" value="ECO:0007669"/>
    <property type="project" value="InterPro"/>
</dbReference>
<sequence length="603" mass="67723">VRKDTNFSREFKSKLSLIDLAGSHRFCATFSEKTHKTTNSKRFDEGRNINLSLSSLSTVISKLAEKSQRDISDQEAATSSSRSTVNSTQSSRQSAFSAINSVHIPYRNSKLTWLLSDSLGGNARTTMIATISPSYVHYQETLNTLRYAQQAKLIVNQPKLNMDSNAVYIRQLLDEIAVLKRQLTEKGQYLQIPNVHYIMWIDDKIVLSRFSSAIPHPCLFIVEVPADVSIPKAISGSFTNTNSHVRSSESWRIISFQHSKLLSVPPLLAGTSQREQGSQTDLLFMKQLDGDKEERDDDLQLLVQARPTAGQTDELDTTEDEQLNEDFERQYNPEEFVKFRMKCLAQSSPVPEEAAKPRCYKDVRRRRKWITKHQIPPPRSRNMKHAKIKRSHAMHKMAQNLCRFLHRVPDLNVLLRTKPRVTNSTTNFNHAKELKNSNISANLVGLNVPLSAHSVSSLTSVGKFVAHNGVAQNNGANERAVVDAVNEDNLHSTNNVQSQQVDLAESEISQGCLTNSIPVVSLSSTLDSDVRALVDTDIEDSIQSVAESELKSTASSCEFEDSLVEKTGSDQCANEEKQWIDFTQHQSENETSLDFEDSLKESR</sequence>
<keyword evidence="1" id="KW-0547">Nucleotide-binding</keyword>
<evidence type="ECO:0000313" key="7">
    <source>
        <dbReference type="Proteomes" id="UP000748531"/>
    </source>
</evidence>
<dbReference type="GO" id="GO:0005524">
    <property type="term" value="F:ATP binding"/>
    <property type="evidence" value="ECO:0007669"/>
    <property type="project" value="UniProtKB-KW"/>
</dbReference>
<dbReference type="AlphaFoldDB" id="A0A8J4WJ57"/>
<dbReference type="InterPro" id="IPR036961">
    <property type="entry name" value="Kinesin_motor_dom_sf"/>
</dbReference>
<feature type="region of interest" description="Disordered" evidence="4">
    <location>
        <begin position="70"/>
        <end position="90"/>
    </location>
</feature>
<proteinExistence type="inferred from homology"/>
<evidence type="ECO:0000259" key="5">
    <source>
        <dbReference type="PROSITE" id="PS50067"/>
    </source>
</evidence>
<dbReference type="OrthoDB" id="3176171at2759"/>
<dbReference type="GO" id="GO:0003777">
    <property type="term" value="F:microtubule motor activity"/>
    <property type="evidence" value="ECO:0007669"/>
    <property type="project" value="InterPro"/>
</dbReference>
<organism evidence="6 7">
    <name type="scientific">Paragonimus heterotremus</name>
    <dbReference type="NCBI Taxonomy" id="100268"/>
    <lineage>
        <taxon>Eukaryota</taxon>
        <taxon>Metazoa</taxon>
        <taxon>Spiralia</taxon>
        <taxon>Lophotrochozoa</taxon>
        <taxon>Platyhelminthes</taxon>
        <taxon>Trematoda</taxon>
        <taxon>Digenea</taxon>
        <taxon>Plagiorchiida</taxon>
        <taxon>Troglotremata</taxon>
        <taxon>Troglotrematidae</taxon>
        <taxon>Paragonimus</taxon>
    </lineage>
</organism>
<reference evidence="6" key="1">
    <citation type="submission" date="2019-05" db="EMBL/GenBank/DDBJ databases">
        <title>Annotation for the trematode Paragonimus heterotremus.</title>
        <authorList>
            <person name="Choi Y.-J."/>
        </authorList>
    </citation>
    <scope>NUCLEOTIDE SEQUENCE</scope>
    <source>
        <strain evidence="6">LC</strain>
    </source>
</reference>
<dbReference type="SUPFAM" id="SSF52540">
    <property type="entry name" value="P-loop containing nucleoside triphosphate hydrolases"/>
    <property type="match status" value="1"/>
</dbReference>
<dbReference type="PROSITE" id="PS50067">
    <property type="entry name" value="KINESIN_MOTOR_2"/>
    <property type="match status" value="1"/>
</dbReference>
<evidence type="ECO:0000256" key="1">
    <source>
        <dbReference type="ARBA" id="ARBA00022741"/>
    </source>
</evidence>
<keyword evidence="7" id="KW-1185">Reference proteome</keyword>